<comment type="cofactor">
    <cofactor evidence="1">
        <name>FAD</name>
        <dbReference type="ChEBI" id="CHEBI:57692"/>
    </cofactor>
</comment>
<proteinExistence type="inferred from homology"/>
<evidence type="ECO:0000256" key="4">
    <source>
        <dbReference type="ARBA" id="ARBA00022490"/>
    </source>
</evidence>
<dbReference type="InterPro" id="IPR050281">
    <property type="entry name" value="Flavin_monoamine_oxidase"/>
</dbReference>
<feature type="domain" description="Amine oxidase" evidence="8">
    <location>
        <begin position="18"/>
        <end position="326"/>
    </location>
</feature>
<evidence type="ECO:0000256" key="5">
    <source>
        <dbReference type="ARBA" id="ARBA00022630"/>
    </source>
</evidence>
<dbReference type="PANTHER" id="PTHR10742:SF405">
    <property type="entry name" value="PEROXISOMAL N(1)-ACETYL-SPERMINE_SPERMIDINE OXIDASE"/>
    <property type="match status" value="1"/>
</dbReference>
<accession>A0A1B0DIW9</accession>
<evidence type="ECO:0000313" key="10">
    <source>
        <dbReference type="Proteomes" id="UP000092462"/>
    </source>
</evidence>
<dbReference type="Gene3D" id="3.90.660.10">
    <property type="match status" value="1"/>
</dbReference>
<evidence type="ECO:0000256" key="6">
    <source>
        <dbReference type="ARBA" id="ARBA00022827"/>
    </source>
</evidence>
<keyword evidence="7" id="KW-0560">Oxidoreductase</keyword>
<dbReference type="EnsemblMetazoa" id="PPAI008106-RA">
    <property type="protein sequence ID" value="PPAI008106-PA"/>
    <property type="gene ID" value="PPAI008106"/>
</dbReference>
<dbReference type="VEuPathDB" id="VectorBase:PPAI008106"/>
<dbReference type="EMBL" id="AJVK01015621">
    <property type="status" value="NOT_ANNOTATED_CDS"/>
    <property type="molecule type" value="Genomic_DNA"/>
</dbReference>
<keyword evidence="6" id="KW-0274">FAD</keyword>
<keyword evidence="5" id="KW-0285">Flavoprotein</keyword>
<dbReference type="GO" id="GO:0046592">
    <property type="term" value="F:polyamine oxidase activity"/>
    <property type="evidence" value="ECO:0007669"/>
    <property type="project" value="TreeGrafter"/>
</dbReference>
<dbReference type="Proteomes" id="UP000092462">
    <property type="component" value="Unassembled WGS sequence"/>
</dbReference>
<dbReference type="GO" id="GO:0005737">
    <property type="term" value="C:cytoplasm"/>
    <property type="evidence" value="ECO:0007669"/>
    <property type="project" value="UniProtKB-SubCell"/>
</dbReference>
<dbReference type="InterPro" id="IPR002937">
    <property type="entry name" value="Amino_oxidase"/>
</dbReference>
<comment type="subcellular location">
    <subcellularLocation>
        <location evidence="2">Cytoplasm</location>
    </subcellularLocation>
</comment>
<evidence type="ECO:0000256" key="7">
    <source>
        <dbReference type="ARBA" id="ARBA00023002"/>
    </source>
</evidence>
<evidence type="ECO:0000256" key="2">
    <source>
        <dbReference type="ARBA" id="ARBA00004496"/>
    </source>
</evidence>
<dbReference type="Pfam" id="PF01593">
    <property type="entry name" value="Amino_oxidase"/>
    <property type="match status" value="1"/>
</dbReference>
<evidence type="ECO:0000256" key="1">
    <source>
        <dbReference type="ARBA" id="ARBA00001974"/>
    </source>
</evidence>
<dbReference type="EMBL" id="AJVK01015622">
    <property type="status" value="NOT_ANNOTATED_CDS"/>
    <property type="molecule type" value="Genomic_DNA"/>
</dbReference>
<dbReference type="InterPro" id="IPR036188">
    <property type="entry name" value="FAD/NAD-bd_sf"/>
</dbReference>
<organism evidence="9 10">
    <name type="scientific">Phlebotomus papatasi</name>
    <name type="common">Sandfly</name>
    <dbReference type="NCBI Taxonomy" id="29031"/>
    <lineage>
        <taxon>Eukaryota</taxon>
        <taxon>Metazoa</taxon>
        <taxon>Ecdysozoa</taxon>
        <taxon>Arthropoda</taxon>
        <taxon>Hexapoda</taxon>
        <taxon>Insecta</taxon>
        <taxon>Pterygota</taxon>
        <taxon>Neoptera</taxon>
        <taxon>Endopterygota</taxon>
        <taxon>Diptera</taxon>
        <taxon>Nematocera</taxon>
        <taxon>Psychodoidea</taxon>
        <taxon>Psychodidae</taxon>
        <taxon>Phlebotomus</taxon>
        <taxon>Phlebotomus</taxon>
    </lineage>
</organism>
<evidence type="ECO:0000313" key="9">
    <source>
        <dbReference type="EnsemblMetazoa" id="PPAI008106-PA"/>
    </source>
</evidence>
<evidence type="ECO:0000256" key="3">
    <source>
        <dbReference type="ARBA" id="ARBA00005995"/>
    </source>
</evidence>
<dbReference type="SUPFAM" id="SSF51905">
    <property type="entry name" value="FAD/NAD(P)-binding domain"/>
    <property type="match status" value="1"/>
</dbReference>
<dbReference type="AlphaFoldDB" id="A0A1B0DIW9"/>
<name>A0A1B0DIW9_PHLPP</name>
<dbReference type="Gene3D" id="3.50.50.60">
    <property type="entry name" value="FAD/NAD(P)-binding domain"/>
    <property type="match status" value="1"/>
</dbReference>
<keyword evidence="10" id="KW-1185">Reference proteome</keyword>
<protein>
    <recommendedName>
        <fullName evidence="8">Amine oxidase domain-containing protein</fullName>
    </recommendedName>
</protein>
<sequence length="378" mass="42790">ISEKSESEDDVIVLGAGLAGIGATLTLQKAGFRTRLIEAKNQPGGRIRTVPMESLCLDNCANPIDKVIIEAGAQWLHGKQNQLYMEALEIDVLSQELSDEGLGSYTKDDGRILDDFFVKMIDFKIGEILEECETFYFAENLEEFRNLSVEEFLREKFEKSVMPSIEPDKKEDARLLLEWHIRFQVIDNACLKLSEVSARDWGQYSFNGENCQTHINFKNGFGKLINSLVSKIPSNSMEYNCEVIKIDYGGDLEDGMYKVRIETADGRVFKARHCIITFSLGVLKASMKTLFEPQLPGPLQSLIEAYGFGTINKIYLKYENPWWDNDWEGVQFIYNDEMAVIGIKDQGTGAPLGSRPKWLTTGCGLFSREIEQKLLNLI</sequence>
<comment type="similarity">
    <text evidence="3">Belongs to the flavin monoamine oxidase family.</text>
</comment>
<keyword evidence="4" id="KW-0963">Cytoplasm</keyword>
<dbReference type="PANTHER" id="PTHR10742">
    <property type="entry name" value="FLAVIN MONOAMINE OXIDASE"/>
    <property type="match status" value="1"/>
</dbReference>
<evidence type="ECO:0000259" key="8">
    <source>
        <dbReference type="Pfam" id="PF01593"/>
    </source>
</evidence>
<reference evidence="9" key="1">
    <citation type="submission" date="2022-08" db="UniProtKB">
        <authorList>
            <consortium name="EnsemblMetazoa"/>
        </authorList>
    </citation>
    <scope>IDENTIFICATION</scope>
    <source>
        <strain evidence="9">Israel</strain>
    </source>
</reference>
<dbReference type="EMBL" id="AJVK01015623">
    <property type="status" value="NOT_ANNOTATED_CDS"/>
    <property type="molecule type" value="Genomic_DNA"/>
</dbReference>
<dbReference type="VEuPathDB" id="VectorBase:PPAPM1_003893"/>